<dbReference type="CDD" id="cd00190">
    <property type="entry name" value="Tryp_SPc"/>
    <property type="match status" value="1"/>
</dbReference>
<protein>
    <recommendedName>
        <fullName evidence="3">Peptidase S1 domain-containing protein</fullName>
    </recommendedName>
</protein>
<dbReference type="InterPro" id="IPR001314">
    <property type="entry name" value="Peptidase_S1A"/>
</dbReference>
<keyword evidence="1" id="KW-1015">Disulfide bond</keyword>
<evidence type="ECO:0000313" key="5">
    <source>
        <dbReference type="Proteomes" id="UP000827092"/>
    </source>
</evidence>
<dbReference type="PANTHER" id="PTHR24256">
    <property type="entry name" value="TRYPTASE-RELATED"/>
    <property type="match status" value="1"/>
</dbReference>
<evidence type="ECO:0000259" key="3">
    <source>
        <dbReference type="PROSITE" id="PS50240"/>
    </source>
</evidence>
<dbReference type="SUPFAM" id="SSF50494">
    <property type="entry name" value="Trypsin-like serine proteases"/>
    <property type="match status" value="1"/>
</dbReference>
<dbReference type="InterPro" id="IPR009003">
    <property type="entry name" value="Peptidase_S1_PA"/>
</dbReference>
<dbReference type="PRINTS" id="PR00722">
    <property type="entry name" value="CHYMOTRYPSIN"/>
</dbReference>
<organism evidence="4 5">
    <name type="scientific">Oedothorax gibbosus</name>
    <dbReference type="NCBI Taxonomy" id="931172"/>
    <lineage>
        <taxon>Eukaryota</taxon>
        <taxon>Metazoa</taxon>
        <taxon>Ecdysozoa</taxon>
        <taxon>Arthropoda</taxon>
        <taxon>Chelicerata</taxon>
        <taxon>Arachnida</taxon>
        <taxon>Araneae</taxon>
        <taxon>Araneomorphae</taxon>
        <taxon>Entelegynae</taxon>
        <taxon>Araneoidea</taxon>
        <taxon>Linyphiidae</taxon>
        <taxon>Erigoninae</taxon>
        <taxon>Oedothorax</taxon>
    </lineage>
</organism>
<comment type="caution">
    <text evidence="4">The sequence shown here is derived from an EMBL/GenBank/DDBJ whole genome shotgun (WGS) entry which is preliminary data.</text>
</comment>
<dbReference type="EMBL" id="JAFNEN010000305">
    <property type="protein sequence ID" value="KAG8186331.1"/>
    <property type="molecule type" value="Genomic_DNA"/>
</dbReference>
<dbReference type="GO" id="GO:0006508">
    <property type="term" value="P:proteolysis"/>
    <property type="evidence" value="ECO:0007669"/>
    <property type="project" value="InterPro"/>
</dbReference>
<dbReference type="InterPro" id="IPR018114">
    <property type="entry name" value="TRYPSIN_HIS"/>
</dbReference>
<comment type="similarity">
    <text evidence="2">Belongs to the peptidase S1 family. CLIP subfamily.</text>
</comment>
<name>A0AAV6USN4_9ARAC</name>
<proteinExistence type="inferred from homology"/>
<feature type="domain" description="Peptidase S1" evidence="3">
    <location>
        <begin position="14"/>
        <end position="236"/>
    </location>
</feature>
<dbReference type="Proteomes" id="UP000827092">
    <property type="component" value="Unassembled WGS sequence"/>
</dbReference>
<evidence type="ECO:0000313" key="4">
    <source>
        <dbReference type="EMBL" id="KAG8186331.1"/>
    </source>
</evidence>
<keyword evidence="5" id="KW-1185">Reference proteome</keyword>
<evidence type="ECO:0000256" key="1">
    <source>
        <dbReference type="ARBA" id="ARBA00023157"/>
    </source>
</evidence>
<dbReference type="AlphaFoldDB" id="A0AAV6USN4"/>
<sequence>MQISEENDATKERIIDGYPVSQGKFPWMVAVQIYDNNDDQNYSFCSGFIADNRTIVTAGHCTHSGKKTFTVIVGSVDRVKGTEIKIKSGVSHPDFANNGVGHHDVAVLITEEDISFNRDAKDICIEEKESSHVGANVKIMGWGKTSKSDCVSPIGESSDKLLYRQQKVDSEEKEFIYTKSNETRPCEGDSGSPLVYQGSHNNTPIAIGVLSGGTSLSMDAFTRLSTNVNFIKQHAKHARFC</sequence>
<dbReference type="PROSITE" id="PS00134">
    <property type="entry name" value="TRYPSIN_HIS"/>
    <property type="match status" value="1"/>
</dbReference>
<dbReference type="PROSITE" id="PS50240">
    <property type="entry name" value="TRYPSIN_DOM"/>
    <property type="match status" value="1"/>
</dbReference>
<accession>A0AAV6USN4</accession>
<dbReference type="InterPro" id="IPR051487">
    <property type="entry name" value="Ser/Thr_Proteases_Immune/Dev"/>
</dbReference>
<dbReference type="SMART" id="SM00020">
    <property type="entry name" value="Tryp_SPc"/>
    <property type="match status" value="1"/>
</dbReference>
<dbReference type="InterPro" id="IPR043504">
    <property type="entry name" value="Peptidase_S1_PA_chymotrypsin"/>
</dbReference>
<reference evidence="4 5" key="1">
    <citation type="journal article" date="2022" name="Nat. Ecol. Evol.">
        <title>A masculinizing supergene underlies an exaggerated male reproductive morph in a spider.</title>
        <authorList>
            <person name="Hendrickx F."/>
            <person name="De Corte Z."/>
            <person name="Sonet G."/>
            <person name="Van Belleghem S.M."/>
            <person name="Kostlbacher S."/>
            <person name="Vangestel C."/>
        </authorList>
    </citation>
    <scope>NUCLEOTIDE SEQUENCE [LARGE SCALE GENOMIC DNA]</scope>
    <source>
        <strain evidence="4">W744_W776</strain>
    </source>
</reference>
<dbReference type="InterPro" id="IPR001254">
    <property type="entry name" value="Trypsin_dom"/>
</dbReference>
<dbReference type="Gene3D" id="2.40.10.10">
    <property type="entry name" value="Trypsin-like serine proteases"/>
    <property type="match status" value="1"/>
</dbReference>
<gene>
    <name evidence="4" type="ORF">JTE90_005863</name>
</gene>
<evidence type="ECO:0000256" key="2">
    <source>
        <dbReference type="ARBA" id="ARBA00024195"/>
    </source>
</evidence>
<dbReference type="Pfam" id="PF00089">
    <property type="entry name" value="Trypsin"/>
    <property type="match status" value="1"/>
</dbReference>
<dbReference type="GO" id="GO:0004252">
    <property type="term" value="F:serine-type endopeptidase activity"/>
    <property type="evidence" value="ECO:0007669"/>
    <property type="project" value="InterPro"/>
</dbReference>